<proteinExistence type="predicted"/>
<name>A0ABU4C507_RHOGO</name>
<dbReference type="RefSeq" id="WP_317546167.1">
    <property type="nucleotide sequence ID" value="NZ_JAWLKB010000060.1"/>
</dbReference>
<evidence type="ECO:0000313" key="3">
    <source>
        <dbReference type="Proteomes" id="UP001185927"/>
    </source>
</evidence>
<dbReference type="Proteomes" id="UP001185927">
    <property type="component" value="Unassembled WGS sequence"/>
</dbReference>
<keyword evidence="2" id="KW-0560">Oxidoreductase</keyword>
<evidence type="ECO:0000259" key="1">
    <source>
        <dbReference type="PROSITE" id="PS51725"/>
    </source>
</evidence>
<evidence type="ECO:0000313" key="2">
    <source>
        <dbReference type="EMBL" id="MDV6271603.1"/>
    </source>
</evidence>
<keyword evidence="2" id="KW-0503">Monooxygenase</keyword>
<accession>A0ABU4C507</accession>
<dbReference type="Gene3D" id="3.30.70.100">
    <property type="match status" value="1"/>
</dbReference>
<dbReference type="Pfam" id="PF03992">
    <property type="entry name" value="ABM"/>
    <property type="match status" value="1"/>
</dbReference>
<sequence>MIVLHVSFRIDSDPNDFREWFGGLAKQTRGVRGCIKFEFLIDATDPRRIVTIEVWENAQARESYFLLPHHVEMVALGSEKWGMHSFQVSSWPNAGACSVNERTRSDEPVAGRSQMNRLVRDFADDQLT</sequence>
<dbReference type="EMBL" id="JAWLKB010000060">
    <property type="protein sequence ID" value="MDV6271603.1"/>
    <property type="molecule type" value="Genomic_DNA"/>
</dbReference>
<protein>
    <submittedName>
        <fullName evidence="2">Antibiotic biosynthesis monooxygenase</fullName>
    </submittedName>
</protein>
<keyword evidence="3" id="KW-1185">Reference proteome</keyword>
<dbReference type="InterPro" id="IPR011008">
    <property type="entry name" value="Dimeric_a/b-barrel"/>
</dbReference>
<feature type="domain" description="ABM" evidence="1">
    <location>
        <begin position="1"/>
        <end position="89"/>
    </location>
</feature>
<dbReference type="SUPFAM" id="SSF54909">
    <property type="entry name" value="Dimeric alpha+beta barrel"/>
    <property type="match status" value="1"/>
</dbReference>
<dbReference type="GO" id="GO:0004497">
    <property type="term" value="F:monooxygenase activity"/>
    <property type="evidence" value="ECO:0007669"/>
    <property type="project" value="UniProtKB-KW"/>
</dbReference>
<dbReference type="PROSITE" id="PS51725">
    <property type="entry name" value="ABM"/>
    <property type="match status" value="1"/>
</dbReference>
<dbReference type="InterPro" id="IPR007138">
    <property type="entry name" value="ABM_dom"/>
</dbReference>
<comment type="caution">
    <text evidence="2">The sequence shown here is derived from an EMBL/GenBank/DDBJ whole genome shotgun (WGS) entry which is preliminary data.</text>
</comment>
<gene>
    <name evidence="2" type="ORF">R3Q16_33960</name>
</gene>
<reference evidence="2 3" key="1">
    <citation type="submission" date="2023-10" db="EMBL/GenBank/DDBJ databases">
        <title>Development of a sustainable strategy for remediation of hydrocarbon-contaminated territories based on the waste exchange concept.</title>
        <authorList>
            <person name="Krivoruchko A."/>
        </authorList>
    </citation>
    <scope>NUCLEOTIDE SEQUENCE [LARGE SCALE GENOMIC DNA]</scope>
    <source>
        <strain evidence="2 3">IEGM 1203</strain>
    </source>
</reference>
<organism evidence="2 3">
    <name type="scientific">Rhodococcus globerulus</name>
    <dbReference type="NCBI Taxonomy" id="33008"/>
    <lineage>
        <taxon>Bacteria</taxon>
        <taxon>Bacillati</taxon>
        <taxon>Actinomycetota</taxon>
        <taxon>Actinomycetes</taxon>
        <taxon>Mycobacteriales</taxon>
        <taxon>Nocardiaceae</taxon>
        <taxon>Rhodococcus</taxon>
    </lineage>
</organism>